<dbReference type="EMBL" id="CZRL01000047">
    <property type="protein sequence ID" value="CUS50946.1"/>
    <property type="molecule type" value="Genomic_DNA"/>
</dbReference>
<dbReference type="PANTHER" id="PTHR10907:SF47">
    <property type="entry name" value="REGUCALCIN"/>
    <property type="match status" value="1"/>
</dbReference>
<accession>A0A160TPX8</accession>
<feature type="domain" description="SMP-30/Gluconolactonase/LRE-like region" evidence="2">
    <location>
        <begin position="21"/>
        <end position="262"/>
    </location>
</feature>
<dbReference type="InterPro" id="IPR011042">
    <property type="entry name" value="6-blade_b-propeller_TolB-like"/>
</dbReference>
<protein>
    <submittedName>
        <fullName evidence="3">Gluconolactonase</fullName>
        <ecNumber evidence="3">3.1.1.17</ecNumber>
    </submittedName>
</protein>
<organism evidence="3">
    <name type="scientific">hydrothermal vent metagenome</name>
    <dbReference type="NCBI Taxonomy" id="652676"/>
    <lineage>
        <taxon>unclassified sequences</taxon>
        <taxon>metagenomes</taxon>
        <taxon>ecological metagenomes</taxon>
    </lineage>
</organism>
<sequence length="306" mass="33618">MKAPSVLESDVVCIWSGAAVCGEGPLWVPEQSVLYWVDIDGCQAHGYNTENQQVQTWTLAEKTGWLLPCEGRRELIGGCKSGVYLIDLESGQRTLLFDPEPDQPGNRFNDAKTDPEGRIWAGTMNDEGAEKTGWLYRIEADLTYQRCDGPYAVTNGPAISPDGRVLYHVDTRGGVVYAFDRNSDGELENRRMFVTIDPSHGRPDGLTVDNEGYIWLAHWGGYRLTRFTPEGQVEGIVSLPAPQVTSCTFGGKDMSTLFITTAARNVDLKRYPHAGGLFCVNTTVTGNAVEPFRISESVSVFEVGAP</sequence>
<name>A0A160TPX8_9ZZZZ</name>
<dbReference type="InterPro" id="IPR005511">
    <property type="entry name" value="SMP-30"/>
</dbReference>
<dbReference type="Gene3D" id="2.120.10.30">
    <property type="entry name" value="TolB, C-terminal domain"/>
    <property type="match status" value="1"/>
</dbReference>
<dbReference type="Pfam" id="PF08450">
    <property type="entry name" value="SGL"/>
    <property type="match status" value="1"/>
</dbReference>
<comment type="similarity">
    <text evidence="1">Belongs to the SMP-30/CGR1 family.</text>
</comment>
<dbReference type="EC" id="3.1.1.17" evidence="3"/>
<dbReference type="GO" id="GO:0004341">
    <property type="term" value="F:gluconolactonase activity"/>
    <property type="evidence" value="ECO:0007669"/>
    <property type="project" value="UniProtKB-EC"/>
</dbReference>
<evidence type="ECO:0000259" key="2">
    <source>
        <dbReference type="Pfam" id="PF08450"/>
    </source>
</evidence>
<proteinExistence type="inferred from homology"/>
<dbReference type="PRINTS" id="PR01790">
    <property type="entry name" value="SMP30FAMILY"/>
</dbReference>
<dbReference type="GO" id="GO:0019853">
    <property type="term" value="P:L-ascorbic acid biosynthetic process"/>
    <property type="evidence" value="ECO:0007669"/>
    <property type="project" value="TreeGrafter"/>
</dbReference>
<dbReference type="AlphaFoldDB" id="A0A160TPX8"/>
<keyword evidence="3" id="KW-0378">Hydrolase</keyword>
<dbReference type="InterPro" id="IPR013658">
    <property type="entry name" value="SGL"/>
</dbReference>
<evidence type="ECO:0000313" key="3">
    <source>
        <dbReference type="EMBL" id="CUS50946.1"/>
    </source>
</evidence>
<dbReference type="SUPFAM" id="SSF63829">
    <property type="entry name" value="Calcium-dependent phosphotriesterase"/>
    <property type="match status" value="1"/>
</dbReference>
<dbReference type="PANTHER" id="PTHR10907">
    <property type="entry name" value="REGUCALCIN"/>
    <property type="match status" value="1"/>
</dbReference>
<gene>
    <name evidence="3" type="ORF">MGWOODY_XGa1990</name>
</gene>
<dbReference type="GO" id="GO:0005509">
    <property type="term" value="F:calcium ion binding"/>
    <property type="evidence" value="ECO:0007669"/>
    <property type="project" value="TreeGrafter"/>
</dbReference>
<reference evidence="3" key="1">
    <citation type="submission" date="2015-10" db="EMBL/GenBank/DDBJ databases">
        <authorList>
            <person name="Gilbert D.G."/>
        </authorList>
    </citation>
    <scope>NUCLEOTIDE SEQUENCE</scope>
</reference>
<evidence type="ECO:0000256" key="1">
    <source>
        <dbReference type="ARBA" id="ARBA00008853"/>
    </source>
</evidence>